<keyword evidence="1" id="KW-0812">Transmembrane</keyword>
<dbReference type="Proteomes" id="UP001501469">
    <property type="component" value="Unassembled WGS sequence"/>
</dbReference>
<keyword evidence="3" id="KW-1185">Reference proteome</keyword>
<accession>A0ABP7UJ71</accession>
<proteinExistence type="predicted"/>
<feature type="transmembrane region" description="Helical" evidence="1">
    <location>
        <begin position="68"/>
        <end position="92"/>
    </location>
</feature>
<organism evidence="2 3">
    <name type="scientific">Hymenobacter glaciei</name>
    <dbReference type="NCBI Taxonomy" id="877209"/>
    <lineage>
        <taxon>Bacteria</taxon>
        <taxon>Pseudomonadati</taxon>
        <taxon>Bacteroidota</taxon>
        <taxon>Cytophagia</taxon>
        <taxon>Cytophagales</taxon>
        <taxon>Hymenobacteraceae</taxon>
        <taxon>Hymenobacter</taxon>
    </lineage>
</organism>
<evidence type="ECO:0000313" key="3">
    <source>
        <dbReference type="Proteomes" id="UP001501469"/>
    </source>
</evidence>
<evidence type="ECO:0000256" key="1">
    <source>
        <dbReference type="SAM" id="Phobius"/>
    </source>
</evidence>
<evidence type="ECO:0008006" key="4">
    <source>
        <dbReference type="Google" id="ProtNLM"/>
    </source>
</evidence>
<protein>
    <recommendedName>
        <fullName evidence="4">DUF1440 domain-containing protein</fullName>
    </recommendedName>
</protein>
<feature type="transmembrane region" description="Helical" evidence="1">
    <location>
        <begin position="104"/>
        <end position="123"/>
    </location>
</feature>
<dbReference type="EMBL" id="BAABDK010000025">
    <property type="protein sequence ID" value="GAA4044661.1"/>
    <property type="molecule type" value="Genomic_DNA"/>
</dbReference>
<sequence>METPQVPGPEGHPVGWGRAAFVTGLLAGTLDITAACTQYVLTTHKSPVDVLDFIASALFGKEAFAGGVGMALTGLVAHYLIAIMFAVFFYWLSPRLTWLLEHPVLAGVFYGMAVWLLMNLVVLPNSRVGVRPLEPVPSAIGLGILILCIGLPIAVRATRYYNRRRLAL</sequence>
<gene>
    <name evidence="2" type="ORF">GCM10022409_33410</name>
</gene>
<keyword evidence="1" id="KW-1133">Transmembrane helix</keyword>
<keyword evidence="1" id="KW-0472">Membrane</keyword>
<dbReference type="RefSeq" id="WP_345056752.1">
    <property type="nucleotide sequence ID" value="NZ_BAABDK010000025.1"/>
</dbReference>
<name>A0ABP7UJ71_9BACT</name>
<reference evidence="3" key="1">
    <citation type="journal article" date="2019" name="Int. J. Syst. Evol. Microbiol.">
        <title>The Global Catalogue of Microorganisms (GCM) 10K type strain sequencing project: providing services to taxonomists for standard genome sequencing and annotation.</title>
        <authorList>
            <consortium name="The Broad Institute Genomics Platform"/>
            <consortium name="The Broad Institute Genome Sequencing Center for Infectious Disease"/>
            <person name="Wu L."/>
            <person name="Ma J."/>
        </authorList>
    </citation>
    <scope>NUCLEOTIDE SEQUENCE [LARGE SCALE GENOMIC DNA]</scope>
    <source>
        <strain evidence="3">JCM 17225</strain>
    </source>
</reference>
<evidence type="ECO:0000313" key="2">
    <source>
        <dbReference type="EMBL" id="GAA4044661.1"/>
    </source>
</evidence>
<feature type="transmembrane region" description="Helical" evidence="1">
    <location>
        <begin position="135"/>
        <end position="155"/>
    </location>
</feature>
<comment type="caution">
    <text evidence="2">The sequence shown here is derived from an EMBL/GenBank/DDBJ whole genome shotgun (WGS) entry which is preliminary data.</text>
</comment>